<name>A0A0A6P3Q3_9GAMM</name>
<dbReference type="PANTHER" id="PTHR22953">
    <property type="entry name" value="ACID PHOSPHATASE RELATED"/>
    <property type="match status" value="1"/>
</dbReference>
<dbReference type="PANTHER" id="PTHR22953:SF153">
    <property type="entry name" value="PURPLE ACID PHOSPHATASE"/>
    <property type="match status" value="1"/>
</dbReference>
<evidence type="ECO:0000256" key="2">
    <source>
        <dbReference type="SAM" id="MobiDB-lite"/>
    </source>
</evidence>
<dbReference type="InterPro" id="IPR039331">
    <property type="entry name" value="PAPs-like"/>
</dbReference>
<keyword evidence="6" id="KW-1185">Reference proteome</keyword>
<evidence type="ECO:0000313" key="6">
    <source>
        <dbReference type="Proteomes" id="UP000030428"/>
    </source>
</evidence>
<dbReference type="Gene3D" id="2.60.40.380">
    <property type="entry name" value="Purple acid phosphatase-like, N-terminal"/>
    <property type="match status" value="1"/>
</dbReference>
<evidence type="ECO:0000313" key="5">
    <source>
        <dbReference type="EMBL" id="KHD05393.1"/>
    </source>
</evidence>
<dbReference type="InterPro" id="IPR003961">
    <property type="entry name" value="FN3_dom"/>
</dbReference>
<feature type="chain" id="PRO_5002020228" description="Calcineurin-like phosphoesterase domain-containing protein" evidence="3">
    <location>
        <begin position="20"/>
        <end position="532"/>
    </location>
</feature>
<dbReference type="GO" id="GO:0046872">
    <property type="term" value="F:metal ion binding"/>
    <property type="evidence" value="ECO:0007669"/>
    <property type="project" value="InterPro"/>
</dbReference>
<evidence type="ECO:0000256" key="1">
    <source>
        <dbReference type="ARBA" id="ARBA00022729"/>
    </source>
</evidence>
<dbReference type="EMBL" id="JSZA02000028">
    <property type="protein sequence ID" value="KHD05393.1"/>
    <property type="molecule type" value="Genomic_DNA"/>
</dbReference>
<feature type="domain" description="Calcineurin-like phosphoesterase" evidence="4">
    <location>
        <begin position="286"/>
        <end position="476"/>
    </location>
</feature>
<organism evidence="5 6">
    <name type="scientific">Candidatus Thiomargarita nelsonii</name>
    <dbReference type="NCBI Taxonomy" id="1003181"/>
    <lineage>
        <taxon>Bacteria</taxon>
        <taxon>Pseudomonadati</taxon>
        <taxon>Pseudomonadota</taxon>
        <taxon>Gammaproteobacteria</taxon>
        <taxon>Thiotrichales</taxon>
        <taxon>Thiotrichaceae</taxon>
        <taxon>Thiomargarita</taxon>
    </lineage>
</organism>
<dbReference type="Proteomes" id="UP000030428">
    <property type="component" value="Unassembled WGS sequence"/>
</dbReference>
<dbReference type="GO" id="GO:0003993">
    <property type="term" value="F:acid phosphatase activity"/>
    <property type="evidence" value="ECO:0007669"/>
    <property type="project" value="InterPro"/>
</dbReference>
<dbReference type="InterPro" id="IPR008963">
    <property type="entry name" value="Purple_acid_Pase-like_N"/>
</dbReference>
<protein>
    <recommendedName>
        <fullName evidence="4">Calcineurin-like phosphoesterase domain-containing protein</fullName>
    </recommendedName>
</protein>
<keyword evidence="1 3" id="KW-0732">Signal</keyword>
<reference evidence="5 6" key="1">
    <citation type="journal article" date="2016" name="Front. Microbiol.">
        <title>Single-Cell (Meta-)Genomics of a Dimorphic Candidatus Thiomargarita nelsonii Reveals Genomic Plasticity.</title>
        <authorList>
            <person name="Flood B.E."/>
            <person name="Fliss P."/>
            <person name="Jones D.S."/>
            <person name="Dick G.J."/>
            <person name="Jain S."/>
            <person name="Kaster A.K."/>
            <person name="Winkel M."/>
            <person name="Mussmann M."/>
            <person name="Bailey J."/>
        </authorList>
    </citation>
    <scope>NUCLEOTIDE SEQUENCE [LARGE SCALE GENOMIC DNA]</scope>
    <source>
        <strain evidence="5">Hydrate Ridge</strain>
    </source>
</reference>
<evidence type="ECO:0000259" key="4">
    <source>
        <dbReference type="Pfam" id="PF00149"/>
    </source>
</evidence>
<dbReference type="Pfam" id="PF00149">
    <property type="entry name" value="Metallophos"/>
    <property type="match status" value="1"/>
</dbReference>
<accession>A0A0A6P3Q3</accession>
<evidence type="ECO:0000256" key="3">
    <source>
        <dbReference type="SAM" id="SignalP"/>
    </source>
</evidence>
<comment type="caution">
    <text evidence="5">The sequence shown here is derived from an EMBL/GenBank/DDBJ whole genome shotgun (WGS) entry which is preliminary data.</text>
</comment>
<sequence>MKTTTLSITLLFAFTSSHAIDIPAVHPNIVEINGRLVFAKPVKTKYTLKQLVGNPISTNTGIQFNFGKLKGKLYYGFINPKDGHYPQPVFYKRASDIKKGLAHIDILNNLGGKYDMIAWKKTGQGTLGYRVVNKKGTILYDGKLAFTGKGAFQVNAASIIEGPFINLAENGHFHNTFRVSFETLKKTTATLVVRKTSKKHLTPATHHEFTLTGLLPDTEYSYTVKTDSGKHHYSESYTLKTAPAPGRRKPFIFAYASDSRSAQGGGERNIQGTNAYMMKKIGALVRFKGAAFMQFTGDMINGYLNSIEQTKVEYRNWKRAIEPFAHYMPIIPAMGNHEALTHKFKGGISVDRFPYETESAEAIFANQFVNPTNGPQSEDGAEYDPNPNQQDFPSYKENVFYYIYDNVAMIVLNSDYWYAPSLKYYPETGGNLHGYLMDKQLEWLETTVTALDADDNIDFIFVTHHTPVFPNGGHVKDDMWYRGDNAPRAVVKHSAIKPVPTLRRDLRATIKDCPYMDRDDSRRGNPLWLPLT</sequence>
<dbReference type="SUPFAM" id="SSF56300">
    <property type="entry name" value="Metallo-dependent phosphatases"/>
    <property type="match status" value="1"/>
</dbReference>
<dbReference type="InterPro" id="IPR004843">
    <property type="entry name" value="Calcineurin-like_PHP"/>
</dbReference>
<proteinExistence type="predicted"/>
<dbReference type="SUPFAM" id="SSF49363">
    <property type="entry name" value="Purple acid phosphatase, N-terminal domain"/>
    <property type="match status" value="1"/>
</dbReference>
<feature type="signal peptide" evidence="3">
    <location>
        <begin position="1"/>
        <end position="19"/>
    </location>
</feature>
<feature type="region of interest" description="Disordered" evidence="2">
    <location>
        <begin position="368"/>
        <end position="389"/>
    </location>
</feature>
<dbReference type="CDD" id="cd00063">
    <property type="entry name" value="FN3"/>
    <property type="match status" value="1"/>
</dbReference>
<dbReference type="InterPro" id="IPR029052">
    <property type="entry name" value="Metallo-depent_PP-like"/>
</dbReference>
<dbReference type="Gene3D" id="3.60.21.10">
    <property type="match status" value="1"/>
</dbReference>
<dbReference type="AlphaFoldDB" id="A0A0A6P3Q3"/>
<gene>
    <name evidence="5" type="ORF">PN36_09300</name>
</gene>